<dbReference type="KEGG" id="rop:ROP_58020"/>
<dbReference type="InterPro" id="IPR029455">
    <property type="entry name" value="GHL15"/>
</dbReference>
<dbReference type="Pfam" id="PF14885">
    <property type="entry name" value="GHL15"/>
    <property type="match status" value="1"/>
</dbReference>
<keyword evidence="1" id="KW-0732">Signal</keyword>
<accession>C1AY54</accession>
<dbReference type="AlphaFoldDB" id="C1AY54"/>
<feature type="signal peptide" evidence="1">
    <location>
        <begin position="1"/>
        <end position="26"/>
    </location>
</feature>
<feature type="chain" id="PRO_5039416955" description="Glycosyl hydrolase-like family 15 (GHL15) protein" evidence="1">
    <location>
        <begin position="27"/>
        <end position="460"/>
    </location>
</feature>
<dbReference type="EMBL" id="AP011115">
    <property type="protein sequence ID" value="BAH54049.1"/>
    <property type="molecule type" value="Genomic_DNA"/>
</dbReference>
<protein>
    <recommendedName>
        <fullName evidence="4">Glycosyl hydrolase-like family 15 (GHL15) protein</fullName>
    </recommendedName>
</protein>
<dbReference type="Proteomes" id="UP000002212">
    <property type="component" value="Chromosome"/>
</dbReference>
<proteinExistence type="predicted"/>
<dbReference type="STRING" id="632772.ROP_58020"/>
<evidence type="ECO:0000313" key="2">
    <source>
        <dbReference type="EMBL" id="BAH54049.1"/>
    </source>
</evidence>
<evidence type="ECO:0008006" key="4">
    <source>
        <dbReference type="Google" id="ProtNLM"/>
    </source>
</evidence>
<gene>
    <name evidence="2" type="ordered locus">ROP_58020</name>
</gene>
<sequence length="460" mass="51524">MRNARGPRCFRWPTRLHLALVTLVTASVLSVSCDAPAPAPAPEPVRCPPAEPQSLTSPRTATYYLDQHVLPPIEELARYDVVIIDHEWAHRLPRSFFDQLRIVDPRVRLLAYVNVVDHPDQLGTYDYWEQRYALWQFQSSTESTFPEQWLAGTSTGSRVSQWPNTLMANLTDTAPRVDGRTYAEYAANWVVDQVWSTGLWDGIFLDVWGDRIFGADHDRWDIDGDGTDEPDEEIYGFGNPWERGVTRAEQLMRARMPGAILVANGDRSLRDQQLNGRVWESFADPYARTEPLADLDRYVALSSGQDHRVPGVSVTIDKRRAAPASPREFQRARYFLAATLMQNGYWAPMGADYSETVYYDEMDGGGLGRGYLGQPVMANPCPAALDGSYADGYGSLGDGVFRRDFEHGTVLLNTSGTAREVSLDQPLRRLRGTQDPVTNNGETVESVTVPAYDGLFLVNP</sequence>
<evidence type="ECO:0000313" key="3">
    <source>
        <dbReference type="Proteomes" id="UP000002212"/>
    </source>
</evidence>
<dbReference type="PATRIC" id="fig|632772.20.peg.6060"/>
<reference evidence="2 3" key="1">
    <citation type="submission" date="2009-03" db="EMBL/GenBank/DDBJ databases">
        <title>Comparison of the complete genome sequences of Rhodococcus erythropolis PR4 and Rhodococcus opacus B4.</title>
        <authorList>
            <person name="Takarada H."/>
            <person name="Sekine M."/>
            <person name="Hosoyama A."/>
            <person name="Yamada R."/>
            <person name="Fujisawa T."/>
            <person name="Omata S."/>
            <person name="Shimizu A."/>
            <person name="Tsukatani N."/>
            <person name="Tanikawa S."/>
            <person name="Fujita N."/>
            <person name="Harayama S."/>
        </authorList>
    </citation>
    <scope>NUCLEOTIDE SEQUENCE [LARGE SCALE GENOMIC DNA]</scope>
    <source>
        <strain evidence="2 3">B4</strain>
    </source>
</reference>
<dbReference type="OrthoDB" id="4453085at2"/>
<evidence type="ECO:0000256" key="1">
    <source>
        <dbReference type="SAM" id="SignalP"/>
    </source>
</evidence>
<dbReference type="PROSITE" id="PS51257">
    <property type="entry name" value="PROKAR_LIPOPROTEIN"/>
    <property type="match status" value="1"/>
</dbReference>
<dbReference type="HOGENOM" id="CLU_594300_0_0_11"/>
<name>C1AY54_RHOOB</name>
<organism evidence="2 3">
    <name type="scientific">Rhodococcus opacus (strain B4)</name>
    <dbReference type="NCBI Taxonomy" id="632772"/>
    <lineage>
        <taxon>Bacteria</taxon>
        <taxon>Bacillati</taxon>
        <taxon>Actinomycetota</taxon>
        <taxon>Actinomycetes</taxon>
        <taxon>Mycobacteriales</taxon>
        <taxon>Nocardiaceae</taxon>
        <taxon>Rhodococcus</taxon>
    </lineage>
</organism>